<dbReference type="EMBL" id="LR130778">
    <property type="protein sequence ID" value="VDN48849.1"/>
    <property type="molecule type" value="Genomic_DNA"/>
</dbReference>
<dbReference type="OrthoDB" id="9805159at2"/>
<evidence type="ECO:0000256" key="1">
    <source>
        <dbReference type="ARBA" id="ARBA00008061"/>
    </source>
</evidence>
<dbReference type="SMART" id="SM00642">
    <property type="entry name" value="Aamy"/>
    <property type="match status" value="1"/>
</dbReference>
<keyword evidence="6" id="KW-1185">Reference proteome</keyword>
<dbReference type="SUPFAM" id="SSF51011">
    <property type="entry name" value="Glycosyl hydrolase domain"/>
    <property type="match status" value="1"/>
</dbReference>
<dbReference type="Proteomes" id="UP000279029">
    <property type="component" value="Chromosome"/>
</dbReference>
<evidence type="ECO:0000313" key="6">
    <source>
        <dbReference type="Proteomes" id="UP000279029"/>
    </source>
</evidence>
<dbReference type="InterPro" id="IPR006047">
    <property type="entry name" value="GH13_cat_dom"/>
</dbReference>
<gene>
    <name evidence="5" type="ORF">PATL70BA_2939</name>
</gene>
<feature type="domain" description="Glycosyl hydrolase family 13 catalytic" evidence="4">
    <location>
        <begin position="56"/>
        <end position="485"/>
    </location>
</feature>
<dbReference type="KEGG" id="cbar:PATL70BA_2939"/>
<dbReference type="InterPro" id="IPR045857">
    <property type="entry name" value="O16G_dom_2"/>
</dbReference>
<dbReference type="PANTHER" id="PTHR10357:SF219">
    <property type="entry name" value="MALTOSE ALPHA-D-GLUCOSYLTRANSFERASE"/>
    <property type="match status" value="1"/>
</dbReference>
<evidence type="ECO:0000259" key="4">
    <source>
        <dbReference type="SMART" id="SM00642"/>
    </source>
</evidence>
<evidence type="ECO:0000256" key="2">
    <source>
        <dbReference type="ARBA" id="ARBA00022801"/>
    </source>
</evidence>
<dbReference type="Pfam" id="PF00128">
    <property type="entry name" value="Alpha-amylase"/>
    <property type="match status" value="1"/>
</dbReference>
<dbReference type="InterPro" id="IPR017853">
    <property type="entry name" value="GH"/>
</dbReference>
<dbReference type="RefSeq" id="WP_125137921.1">
    <property type="nucleotide sequence ID" value="NZ_LR130778.1"/>
</dbReference>
<keyword evidence="3" id="KW-0326">Glycosidase</keyword>
<name>A0A3P7SAF8_9FIRM</name>
<sequence>MKNIKKIWHEIYGDLYEDADKMLEPFLESIEAVKKEHFSQVSTSDHTWYKDAVVYSTYGDLFNKDLNGLKEKLDYIQDLGANCLWLLPILESPMKDAGFDISDYEGIRASLLGLPEEATSEEKNTKFIAFIDEAHKKGIKVIFDIAMNHCSIEHEWFKEARKSKDSPMRDYFIWSTDTSLYKEARIIFKGMCDSNWEHDPTTDEYYFHRFFEIQPDLNYRNPQVLIKMTKALMNWQIKGVDGFRADAVPYIWKEEGTICENLPKTHKVVQFFRAVLDYLKPGTLLLAEACQPPKEVVDYFGEDNECNGAYHFPVMPRVYKAIAEEKKDAIEMVLQPSFTPDIPKNSQWFMFLRCHDELTLEMVTPEERKYIFDHYAKDPSWDFRQGEGISARLADLMDRNLDRILLANSIMFTLLGTPIVFYGDEFAKGNDIAYYEKMYKETGYKDTRYLGRGTIDWPEVEAKLADAESLEYKTYHGIKKMIEIRNNYKVFGRGERIFIDVKDEKGDINKAILAYERTYEEESVLILQNLSQKEQHVLSPELNEMAQDLLGQKMIWKANKLVLPPYGYHWC</sequence>
<reference evidence="5 6" key="1">
    <citation type="submission" date="2018-09" db="EMBL/GenBank/DDBJ databases">
        <authorList>
            <person name="Postec A."/>
        </authorList>
    </citation>
    <scope>NUCLEOTIDE SEQUENCE [LARGE SCALE GENOMIC DNA]</scope>
    <source>
        <strain evidence="5">70B-A</strain>
    </source>
</reference>
<dbReference type="InterPro" id="IPR013780">
    <property type="entry name" value="Glyco_hydro_b"/>
</dbReference>
<evidence type="ECO:0000256" key="3">
    <source>
        <dbReference type="ARBA" id="ARBA00023295"/>
    </source>
</evidence>
<proteinExistence type="inferred from homology"/>
<accession>A0A3P7SAF8</accession>
<dbReference type="Gene3D" id="3.20.20.80">
    <property type="entry name" value="Glycosidases"/>
    <property type="match status" value="3"/>
</dbReference>
<dbReference type="SUPFAM" id="SSF51445">
    <property type="entry name" value="(Trans)glycosidases"/>
    <property type="match status" value="1"/>
</dbReference>
<organism evidence="5 6">
    <name type="scientific">Petrocella atlantisensis</name>
    <dbReference type="NCBI Taxonomy" id="2173034"/>
    <lineage>
        <taxon>Bacteria</taxon>
        <taxon>Bacillati</taxon>
        <taxon>Bacillota</taxon>
        <taxon>Clostridia</taxon>
        <taxon>Lachnospirales</taxon>
        <taxon>Vallitaleaceae</taxon>
        <taxon>Petrocella</taxon>
    </lineage>
</organism>
<dbReference type="InterPro" id="IPR056300">
    <property type="entry name" value="SusG-like_C"/>
</dbReference>
<dbReference type="PANTHER" id="PTHR10357">
    <property type="entry name" value="ALPHA-AMYLASE FAMILY MEMBER"/>
    <property type="match status" value="1"/>
</dbReference>
<dbReference type="GO" id="GO:0005975">
    <property type="term" value="P:carbohydrate metabolic process"/>
    <property type="evidence" value="ECO:0007669"/>
    <property type="project" value="InterPro"/>
</dbReference>
<keyword evidence="2" id="KW-0378">Hydrolase</keyword>
<evidence type="ECO:0000313" key="5">
    <source>
        <dbReference type="EMBL" id="VDN48849.1"/>
    </source>
</evidence>
<dbReference type="AlphaFoldDB" id="A0A3P7SAF8"/>
<comment type="similarity">
    <text evidence="1">Belongs to the glycosyl hydrolase 13 family.</text>
</comment>
<protein>
    <submittedName>
        <fullName evidence="5">Alpha-amylase</fullName>
    </submittedName>
</protein>
<dbReference type="Pfam" id="PF23915">
    <property type="entry name" value="SusG_C"/>
    <property type="match status" value="1"/>
</dbReference>
<dbReference type="Gene3D" id="2.60.40.1180">
    <property type="entry name" value="Golgi alpha-mannosidase II"/>
    <property type="match status" value="1"/>
</dbReference>
<dbReference type="Gene3D" id="3.90.400.10">
    <property type="entry name" value="Oligo-1,6-glucosidase, Domain 2"/>
    <property type="match status" value="1"/>
</dbReference>